<sequence length="87" mass="9436">MPIIDHADVSWAPTMERVRERYLVSPAQGAVSLTIKEVEIGPGWEDRLHTHPVDVSIQVMAGAIQALVGEEVRTVRAGTTLLIPPGV</sequence>
<dbReference type="SUPFAM" id="SSF51182">
    <property type="entry name" value="RmlC-like cupins"/>
    <property type="match status" value="1"/>
</dbReference>
<accession>W4LGX0</accession>
<gene>
    <name evidence="1" type="ORF">ETSY1_23185</name>
</gene>
<dbReference type="HOGENOM" id="CLU_168825_0_0_7"/>
<evidence type="ECO:0000313" key="1">
    <source>
        <dbReference type="EMBL" id="ETW97318.1"/>
    </source>
</evidence>
<comment type="caution">
    <text evidence="1">The sequence shown here is derived from an EMBL/GenBank/DDBJ whole genome shotgun (WGS) entry which is preliminary data.</text>
</comment>
<name>W4LGX0_ENTF1</name>
<organism evidence="1 2">
    <name type="scientific">Entotheonella factor</name>
    <dbReference type="NCBI Taxonomy" id="1429438"/>
    <lineage>
        <taxon>Bacteria</taxon>
        <taxon>Pseudomonadati</taxon>
        <taxon>Nitrospinota/Tectimicrobiota group</taxon>
        <taxon>Candidatus Tectimicrobiota</taxon>
        <taxon>Candidatus Entotheonellia</taxon>
        <taxon>Candidatus Entotheonellales</taxon>
        <taxon>Candidatus Entotheonellaceae</taxon>
        <taxon>Candidatus Entotheonella</taxon>
    </lineage>
</organism>
<dbReference type="InterPro" id="IPR014710">
    <property type="entry name" value="RmlC-like_jellyroll"/>
</dbReference>
<keyword evidence="2" id="KW-1185">Reference proteome</keyword>
<reference evidence="1 2" key="1">
    <citation type="journal article" date="2014" name="Nature">
        <title>An environmental bacterial taxon with a large and distinct metabolic repertoire.</title>
        <authorList>
            <person name="Wilson M.C."/>
            <person name="Mori T."/>
            <person name="Ruckert C."/>
            <person name="Uria A.R."/>
            <person name="Helf M.J."/>
            <person name="Takada K."/>
            <person name="Gernert C."/>
            <person name="Steffens U.A."/>
            <person name="Heycke N."/>
            <person name="Schmitt S."/>
            <person name="Rinke C."/>
            <person name="Helfrich E.J."/>
            <person name="Brachmann A.O."/>
            <person name="Gurgui C."/>
            <person name="Wakimoto T."/>
            <person name="Kracht M."/>
            <person name="Crusemann M."/>
            <person name="Hentschel U."/>
            <person name="Abe I."/>
            <person name="Matsunaga S."/>
            <person name="Kalinowski J."/>
            <person name="Takeyama H."/>
            <person name="Piel J."/>
        </authorList>
    </citation>
    <scope>NUCLEOTIDE SEQUENCE [LARGE SCALE GENOMIC DNA]</scope>
    <source>
        <strain evidence="2">TSY1</strain>
    </source>
</reference>
<dbReference type="InterPro" id="IPR011051">
    <property type="entry name" value="RmlC_Cupin_sf"/>
</dbReference>
<proteinExistence type="predicted"/>
<evidence type="ECO:0008006" key="3">
    <source>
        <dbReference type="Google" id="ProtNLM"/>
    </source>
</evidence>
<dbReference type="AlphaFoldDB" id="W4LGX0"/>
<feature type="non-terminal residue" evidence="1">
    <location>
        <position position="87"/>
    </location>
</feature>
<dbReference type="Proteomes" id="UP000019141">
    <property type="component" value="Unassembled WGS sequence"/>
</dbReference>
<protein>
    <recommendedName>
        <fullName evidence="3">Cupin 2 conserved barrel domain-containing protein</fullName>
    </recommendedName>
</protein>
<evidence type="ECO:0000313" key="2">
    <source>
        <dbReference type="Proteomes" id="UP000019141"/>
    </source>
</evidence>
<dbReference type="Gene3D" id="2.60.120.10">
    <property type="entry name" value="Jelly Rolls"/>
    <property type="match status" value="1"/>
</dbReference>
<dbReference type="EMBL" id="AZHW01000680">
    <property type="protein sequence ID" value="ETW97318.1"/>
    <property type="molecule type" value="Genomic_DNA"/>
</dbReference>